<organism evidence="2 3">
    <name type="scientific">Sulfitobacter noctilucicola</name>
    <dbReference type="NCBI Taxonomy" id="1342301"/>
    <lineage>
        <taxon>Bacteria</taxon>
        <taxon>Pseudomonadati</taxon>
        <taxon>Pseudomonadota</taxon>
        <taxon>Alphaproteobacteria</taxon>
        <taxon>Rhodobacterales</taxon>
        <taxon>Roseobacteraceae</taxon>
        <taxon>Sulfitobacter</taxon>
    </lineage>
</organism>
<name>A0A7W6MBA6_9RHOB</name>
<keyword evidence="1" id="KW-0472">Membrane</keyword>
<dbReference type="RefSeq" id="WP_025055837.1">
    <property type="nucleotide sequence ID" value="NZ_JACIFU010000003.1"/>
</dbReference>
<reference evidence="2 3" key="1">
    <citation type="submission" date="2020-08" db="EMBL/GenBank/DDBJ databases">
        <title>Genomic Encyclopedia of Type Strains, Phase IV (KMG-IV): sequencing the most valuable type-strain genomes for metagenomic binning, comparative biology and taxonomic classification.</title>
        <authorList>
            <person name="Goeker M."/>
        </authorList>
    </citation>
    <scope>NUCLEOTIDE SEQUENCE [LARGE SCALE GENOMIC DNA]</scope>
    <source>
        <strain evidence="2 3">DSM 101015</strain>
    </source>
</reference>
<feature type="transmembrane region" description="Helical" evidence="1">
    <location>
        <begin position="35"/>
        <end position="54"/>
    </location>
</feature>
<evidence type="ECO:0000313" key="2">
    <source>
        <dbReference type="EMBL" id="MBB4175067.1"/>
    </source>
</evidence>
<protein>
    <recommendedName>
        <fullName evidence="4">CTP synthetase</fullName>
    </recommendedName>
</protein>
<evidence type="ECO:0000313" key="3">
    <source>
        <dbReference type="Proteomes" id="UP000565745"/>
    </source>
</evidence>
<dbReference type="EMBL" id="JACIFU010000003">
    <property type="protein sequence ID" value="MBB4175067.1"/>
    <property type="molecule type" value="Genomic_DNA"/>
</dbReference>
<dbReference type="Proteomes" id="UP000565745">
    <property type="component" value="Unassembled WGS sequence"/>
</dbReference>
<keyword evidence="1" id="KW-1133">Transmembrane helix</keyword>
<evidence type="ECO:0008006" key="4">
    <source>
        <dbReference type="Google" id="ProtNLM"/>
    </source>
</evidence>
<comment type="caution">
    <text evidence="2">The sequence shown here is derived from an EMBL/GenBank/DDBJ whole genome shotgun (WGS) entry which is preliminary data.</text>
</comment>
<accession>A0A7W6MBA6</accession>
<feature type="transmembrane region" description="Helical" evidence="1">
    <location>
        <begin position="7"/>
        <end position="29"/>
    </location>
</feature>
<sequence>MLRLASVLYSIIATAMAGAGVIAVLSAGYGTLTPILVAAGIGAVLAFPVSYFVAREITKP</sequence>
<gene>
    <name evidence="2" type="ORF">GGR93_002855</name>
</gene>
<dbReference type="OrthoDB" id="7510999at2"/>
<proteinExistence type="predicted"/>
<evidence type="ECO:0000256" key="1">
    <source>
        <dbReference type="SAM" id="Phobius"/>
    </source>
</evidence>
<dbReference type="AlphaFoldDB" id="A0A7W6MBA6"/>
<keyword evidence="3" id="KW-1185">Reference proteome</keyword>
<keyword evidence="1" id="KW-0812">Transmembrane</keyword>